<reference evidence="7 8" key="1">
    <citation type="journal article" date="2016" name="Genome Biol. Evol.">
        <title>Gene Family Evolution Reflects Adaptation to Soil Environmental Stressors in the Genome of the Collembolan Orchesella cincta.</title>
        <authorList>
            <person name="Faddeeva-Vakhrusheva A."/>
            <person name="Derks M.F."/>
            <person name="Anvar S.Y."/>
            <person name="Agamennone V."/>
            <person name="Suring W."/>
            <person name="Smit S."/>
            <person name="van Straalen N.M."/>
            <person name="Roelofs D."/>
        </authorList>
    </citation>
    <scope>NUCLEOTIDE SEQUENCE [LARGE SCALE GENOMIC DNA]</scope>
    <source>
        <tissue evidence="7">Mixed pool</tissue>
    </source>
</reference>
<evidence type="ECO:0000259" key="6">
    <source>
        <dbReference type="PROSITE" id="PS50059"/>
    </source>
</evidence>
<name>A0A1D2ND14_ORCCI</name>
<dbReference type="EC" id="5.2.1.8" evidence="4"/>
<accession>A0A1D2ND14</accession>
<dbReference type="Gene3D" id="1.25.40.10">
    <property type="entry name" value="Tetratricopeptide repeat domain"/>
    <property type="match status" value="1"/>
</dbReference>
<dbReference type="Gene3D" id="3.10.50.40">
    <property type="match status" value="1"/>
</dbReference>
<dbReference type="InterPro" id="IPR019734">
    <property type="entry name" value="TPR_rpt"/>
</dbReference>
<dbReference type="SUPFAM" id="SSF48452">
    <property type="entry name" value="TPR-like"/>
    <property type="match status" value="1"/>
</dbReference>
<organism evidence="7 8">
    <name type="scientific">Orchesella cincta</name>
    <name type="common">Springtail</name>
    <name type="synonym">Podura cincta</name>
    <dbReference type="NCBI Taxonomy" id="48709"/>
    <lineage>
        <taxon>Eukaryota</taxon>
        <taxon>Metazoa</taxon>
        <taxon>Ecdysozoa</taxon>
        <taxon>Arthropoda</taxon>
        <taxon>Hexapoda</taxon>
        <taxon>Collembola</taxon>
        <taxon>Entomobryomorpha</taxon>
        <taxon>Entomobryoidea</taxon>
        <taxon>Orchesellidae</taxon>
        <taxon>Orchesellinae</taxon>
        <taxon>Orchesella</taxon>
    </lineage>
</organism>
<dbReference type="Pfam" id="PF00254">
    <property type="entry name" value="FKBP_C"/>
    <property type="match status" value="1"/>
</dbReference>
<sequence>MDLSFTDMHDYTEDFAHLVNPHSAHPRFQNPVQLMKMKMGEGTVFEVDELELDDGLEDDVEEVYDEDVLALFSFGGLDVGEKKKINTNADLVDVERHAHTDFPETEKLMKPLNQEGTVIHQGSELQVPERSKLYFHYAAICEGELEVFDTTMSRKYPAVMDLRKETTIPGLALALKSMCLSEVARFIIYPEMGFGKAGCPPRILPDVKIMYVIQVLQFIPEDKLNTLPYMTTDERNQLPFETIVKEAGRVRADGNRHYKDHSYGFAIKKWKRALSMLEDYPVTTEEDDKVRREYIWKLYSNLAQSYLKLKRPAQACSACKIGLKSVVENGLPKAKLLYRFAQAKLMLKDLDAALHLVSQALEIEPENAESLKLKAKIVADLEEGMKMFKNIFKSKGKTTGGNGKETEAQSAVKIQHIPDPEVKLPSDPLRSGFDMDDLVDDLAYCTPSQRELVEIDVQKAKTGSEKSPNRIRPVSLSNHLSNFFRGVAENGENINSADSGFVE</sequence>
<dbReference type="EMBL" id="LJIJ01000086">
    <property type="protein sequence ID" value="ODN03142.1"/>
    <property type="molecule type" value="Genomic_DNA"/>
</dbReference>
<dbReference type="Proteomes" id="UP000094527">
    <property type="component" value="Unassembled WGS sequence"/>
</dbReference>
<gene>
    <name evidence="7" type="ORF">Ocin01_03549</name>
</gene>
<dbReference type="GO" id="GO:0003755">
    <property type="term" value="F:peptidyl-prolyl cis-trans isomerase activity"/>
    <property type="evidence" value="ECO:0007669"/>
    <property type="project" value="UniProtKB-KW"/>
</dbReference>
<evidence type="ECO:0000313" key="8">
    <source>
        <dbReference type="Proteomes" id="UP000094527"/>
    </source>
</evidence>
<dbReference type="InterPro" id="IPR046357">
    <property type="entry name" value="PPIase_dom_sf"/>
</dbReference>
<evidence type="ECO:0000313" key="7">
    <source>
        <dbReference type="EMBL" id="ODN03142.1"/>
    </source>
</evidence>
<feature type="domain" description="PPIase FKBP-type" evidence="6">
    <location>
        <begin position="130"/>
        <end position="219"/>
    </location>
</feature>
<evidence type="ECO:0000256" key="3">
    <source>
        <dbReference type="ARBA" id="ARBA00022803"/>
    </source>
</evidence>
<proteinExistence type="inferred from homology"/>
<dbReference type="STRING" id="48709.A0A1D2ND14"/>
<comment type="similarity">
    <text evidence="1">Belongs to the FKBP6 family.</text>
</comment>
<keyword evidence="3 5" id="KW-0802">TPR repeat</keyword>
<dbReference type="PANTHER" id="PTHR46674">
    <property type="entry name" value="INACTIVE PEPTIDYL-PROLYL CIS-TRANS ISOMERASE FKBP6"/>
    <property type="match status" value="1"/>
</dbReference>
<keyword evidence="8" id="KW-1185">Reference proteome</keyword>
<evidence type="ECO:0000256" key="2">
    <source>
        <dbReference type="ARBA" id="ARBA00022737"/>
    </source>
</evidence>
<evidence type="ECO:0000256" key="5">
    <source>
        <dbReference type="PROSITE-ProRule" id="PRU00339"/>
    </source>
</evidence>
<comment type="catalytic activity">
    <reaction evidence="4">
        <text>[protein]-peptidylproline (omega=180) = [protein]-peptidylproline (omega=0)</text>
        <dbReference type="Rhea" id="RHEA:16237"/>
        <dbReference type="Rhea" id="RHEA-COMP:10747"/>
        <dbReference type="Rhea" id="RHEA-COMP:10748"/>
        <dbReference type="ChEBI" id="CHEBI:83833"/>
        <dbReference type="ChEBI" id="CHEBI:83834"/>
        <dbReference type="EC" id="5.2.1.8"/>
    </reaction>
</comment>
<dbReference type="InterPro" id="IPR042282">
    <property type="entry name" value="FKBP6/shu"/>
</dbReference>
<keyword evidence="2" id="KW-0677">Repeat</keyword>
<dbReference type="PROSITE" id="PS50005">
    <property type="entry name" value="TPR"/>
    <property type="match status" value="1"/>
</dbReference>
<dbReference type="GO" id="GO:0005737">
    <property type="term" value="C:cytoplasm"/>
    <property type="evidence" value="ECO:0007669"/>
    <property type="project" value="TreeGrafter"/>
</dbReference>
<dbReference type="GO" id="GO:0051879">
    <property type="term" value="F:Hsp90 protein binding"/>
    <property type="evidence" value="ECO:0007669"/>
    <property type="project" value="TreeGrafter"/>
</dbReference>
<dbReference type="SMART" id="SM00028">
    <property type="entry name" value="TPR"/>
    <property type="match status" value="2"/>
</dbReference>
<evidence type="ECO:0000256" key="4">
    <source>
        <dbReference type="PROSITE-ProRule" id="PRU00277"/>
    </source>
</evidence>
<dbReference type="GO" id="GO:0034587">
    <property type="term" value="P:piRNA processing"/>
    <property type="evidence" value="ECO:0007669"/>
    <property type="project" value="TreeGrafter"/>
</dbReference>
<comment type="caution">
    <text evidence="7">The sequence shown here is derived from an EMBL/GenBank/DDBJ whole genome shotgun (WGS) entry which is preliminary data.</text>
</comment>
<dbReference type="OrthoDB" id="8116123at2759"/>
<dbReference type="SUPFAM" id="SSF54534">
    <property type="entry name" value="FKBP-like"/>
    <property type="match status" value="1"/>
</dbReference>
<dbReference type="GO" id="GO:0007283">
    <property type="term" value="P:spermatogenesis"/>
    <property type="evidence" value="ECO:0007669"/>
    <property type="project" value="TreeGrafter"/>
</dbReference>
<dbReference type="PANTHER" id="PTHR46674:SF1">
    <property type="entry name" value="INACTIVE PEPTIDYL-PROLYL CIS-TRANS ISOMERASE FKBP6"/>
    <property type="match status" value="1"/>
</dbReference>
<evidence type="ECO:0000256" key="1">
    <source>
        <dbReference type="ARBA" id="ARBA00009648"/>
    </source>
</evidence>
<dbReference type="AlphaFoldDB" id="A0A1D2ND14"/>
<dbReference type="InterPro" id="IPR011990">
    <property type="entry name" value="TPR-like_helical_dom_sf"/>
</dbReference>
<keyword evidence="4" id="KW-0697">Rotamase</keyword>
<dbReference type="InterPro" id="IPR001179">
    <property type="entry name" value="PPIase_FKBP_dom"/>
</dbReference>
<feature type="repeat" description="TPR" evidence="5">
    <location>
        <begin position="334"/>
        <end position="367"/>
    </location>
</feature>
<protein>
    <recommendedName>
        <fullName evidence="4">peptidylprolyl isomerase</fullName>
        <ecNumber evidence="4">5.2.1.8</ecNumber>
    </recommendedName>
</protein>
<keyword evidence="4 7" id="KW-0413">Isomerase</keyword>
<dbReference type="PROSITE" id="PS50059">
    <property type="entry name" value="FKBP_PPIASE"/>
    <property type="match status" value="1"/>
</dbReference>